<organism evidence="7 8">
    <name type="scientific">Leptomonas seymouri</name>
    <dbReference type="NCBI Taxonomy" id="5684"/>
    <lineage>
        <taxon>Eukaryota</taxon>
        <taxon>Discoba</taxon>
        <taxon>Euglenozoa</taxon>
        <taxon>Kinetoplastea</taxon>
        <taxon>Metakinetoplastina</taxon>
        <taxon>Trypanosomatida</taxon>
        <taxon>Trypanosomatidae</taxon>
        <taxon>Leishmaniinae</taxon>
        <taxon>Leptomonas</taxon>
    </lineage>
</organism>
<feature type="domain" description="FYVE-type" evidence="6">
    <location>
        <begin position="130"/>
        <end position="184"/>
    </location>
</feature>
<proteinExistence type="predicted"/>
<dbReference type="Pfam" id="PF01764">
    <property type="entry name" value="Lipase_3"/>
    <property type="match status" value="1"/>
</dbReference>
<dbReference type="VEuPathDB" id="TriTrypDB:Lsey_0098_0150"/>
<dbReference type="CDD" id="cd00065">
    <property type="entry name" value="FYVE_like_SF"/>
    <property type="match status" value="1"/>
</dbReference>
<keyword evidence="1" id="KW-0479">Metal-binding</keyword>
<evidence type="ECO:0000313" key="7">
    <source>
        <dbReference type="EMBL" id="KPI87202.1"/>
    </source>
</evidence>
<reference evidence="7 8" key="1">
    <citation type="journal article" date="2015" name="PLoS Pathog.">
        <title>Leptomonas seymouri: Adaptations to the Dixenous Life Cycle Analyzed by Genome Sequencing, Transcriptome Profiling and Co-infection with Leishmania donovani.</title>
        <authorList>
            <person name="Kraeva N."/>
            <person name="Butenko A."/>
            <person name="Hlavacova J."/>
            <person name="Kostygov A."/>
            <person name="Myskova J."/>
            <person name="Grybchuk D."/>
            <person name="Lestinova T."/>
            <person name="Votypka J."/>
            <person name="Volf P."/>
            <person name="Opperdoes F."/>
            <person name="Flegontov P."/>
            <person name="Lukes J."/>
            <person name="Yurchenko V."/>
        </authorList>
    </citation>
    <scope>NUCLEOTIDE SEQUENCE [LARGE SCALE GENOMIC DNA]</scope>
    <source>
        <strain evidence="7 8">ATCC 30220</strain>
    </source>
</reference>
<feature type="region of interest" description="Disordered" evidence="5">
    <location>
        <begin position="1"/>
        <end position="98"/>
    </location>
</feature>
<dbReference type="InterPro" id="IPR017455">
    <property type="entry name" value="Znf_FYVE-rel"/>
</dbReference>
<sequence>MASFFGLSRDKRMGKTGEGERRRPPAADQRRQADETADQQPGDEHQWKAELACASDSNDVAEGEELPSAAATNNDGGAMSASGGAADSLSSRSSTQEKKDVLRYGSSYEGGADGRCYTCGLVKIACNCQHCHCCRRFLLSLSSRKHCRRCWRATCPKCSSHERTNSFLHGEVSRTCKDCAVPRSLVYLTELAYGYYETLNVDEKVKTHDKDNDKKEDSGARLNAQPLDARPLDARPFRWGLYALGCGVEAPLRCINPSCPDPISYDLVCAKCKLPTVTLAFHKLRHVTVPDVTDSAASSDSKSAVAITEVVENAVRRECDAAAAARTPADEDNLFDAALPNDMEHYIFASLHGDGWSSRKVLLSLVACTIAAESSAMPSISLAMTDTPLYARLLRPLQFTDTFSVFNAPGHVRYIVFSSGASNRSSVHQVLSTCMTAREAWTSNAVKQSKSVAKIVLTATEAHNKGLTECAAKLMVREGVLAYISENESLCKLPEVVEALAKEGLDIVLCGHGIGGAIASWITATLLLEDTARLKDRVMCVTYGAPLVANYSLTDLLVESGLHENFQHFVNASDVVPRMSYIDALLDSGNTGGTASIVGHDEGISSLTEVRETVVMWVGKHEEPHGASAPRLRSGDEGFSFSSLARKMRKASSLDIKSRKLKGAANQKKLLATEDPAGDIFHPSREPFDNNVVRAVDEKAAAAQYVDLQRFSTPEHRAEQTMDPFGCYHFLWQTNEKYLCTDDPSTAIGLLSDCTHMRVLLRDHLLSSYSKAMTEYIYSVPAGQ</sequence>
<comment type="caution">
    <text evidence="7">The sequence shown here is derived from an EMBL/GenBank/DDBJ whole genome shotgun (WGS) entry which is preliminary data.</text>
</comment>
<dbReference type="GO" id="GO:0008270">
    <property type="term" value="F:zinc ion binding"/>
    <property type="evidence" value="ECO:0007669"/>
    <property type="project" value="UniProtKB-KW"/>
</dbReference>
<feature type="compositionally biased region" description="Basic and acidic residues" evidence="5">
    <location>
        <begin position="206"/>
        <end position="219"/>
    </location>
</feature>
<gene>
    <name evidence="7" type="ORF">ABL78_3718</name>
</gene>
<feature type="compositionally biased region" description="Low complexity" evidence="5">
    <location>
        <begin position="76"/>
        <end position="94"/>
    </location>
</feature>
<evidence type="ECO:0000313" key="8">
    <source>
        <dbReference type="Proteomes" id="UP000038009"/>
    </source>
</evidence>
<dbReference type="PANTHER" id="PTHR47413">
    <property type="entry name" value="LIPASE-LIKE PAD4"/>
    <property type="match status" value="1"/>
</dbReference>
<dbReference type="InterPro" id="IPR029058">
    <property type="entry name" value="AB_hydrolase_fold"/>
</dbReference>
<dbReference type="OrthoDB" id="426718at2759"/>
<dbReference type="GO" id="GO:0006629">
    <property type="term" value="P:lipid metabolic process"/>
    <property type="evidence" value="ECO:0007669"/>
    <property type="project" value="InterPro"/>
</dbReference>
<keyword evidence="8" id="KW-1185">Reference proteome</keyword>
<feature type="compositionally biased region" description="Basic and acidic residues" evidence="5">
    <location>
        <begin position="8"/>
        <end position="34"/>
    </location>
</feature>
<dbReference type="Proteomes" id="UP000038009">
    <property type="component" value="Unassembled WGS sequence"/>
</dbReference>
<dbReference type="PROSITE" id="PS50178">
    <property type="entry name" value="ZF_FYVE"/>
    <property type="match status" value="1"/>
</dbReference>
<accession>A0A0N1I5R6</accession>
<dbReference type="InterPro" id="IPR002921">
    <property type="entry name" value="Fungal_lipase-type"/>
</dbReference>
<evidence type="ECO:0000256" key="2">
    <source>
        <dbReference type="ARBA" id="ARBA00022771"/>
    </source>
</evidence>
<evidence type="ECO:0000259" key="6">
    <source>
        <dbReference type="PROSITE" id="PS50178"/>
    </source>
</evidence>
<dbReference type="PANTHER" id="PTHR47413:SF2">
    <property type="entry name" value="LIPASE-LIKE PAD4"/>
    <property type="match status" value="1"/>
</dbReference>
<name>A0A0N1I5R6_LEPSE</name>
<keyword evidence="2 4" id="KW-0863">Zinc-finger</keyword>
<dbReference type="OMA" id="KIACNCQ"/>
<protein>
    <recommendedName>
        <fullName evidence="6">FYVE-type domain-containing protein</fullName>
    </recommendedName>
</protein>
<dbReference type="SUPFAM" id="SSF53474">
    <property type="entry name" value="alpha/beta-Hydrolases"/>
    <property type="match status" value="1"/>
</dbReference>
<dbReference type="Gene3D" id="3.40.50.1820">
    <property type="entry name" value="alpha/beta hydrolase"/>
    <property type="match status" value="1"/>
</dbReference>
<keyword evidence="3" id="KW-0862">Zinc</keyword>
<evidence type="ECO:0000256" key="1">
    <source>
        <dbReference type="ARBA" id="ARBA00022723"/>
    </source>
</evidence>
<dbReference type="AlphaFoldDB" id="A0A0N1I5R6"/>
<evidence type="ECO:0000256" key="3">
    <source>
        <dbReference type="ARBA" id="ARBA00022833"/>
    </source>
</evidence>
<dbReference type="EMBL" id="LJSK01000098">
    <property type="protein sequence ID" value="KPI87202.1"/>
    <property type="molecule type" value="Genomic_DNA"/>
</dbReference>
<evidence type="ECO:0000256" key="4">
    <source>
        <dbReference type="PROSITE-ProRule" id="PRU00091"/>
    </source>
</evidence>
<feature type="region of interest" description="Disordered" evidence="5">
    <location>
        <begin position="206"/>
        <end position="225"/>
    </location>
</feature>
<evidence type="ECO:0000256" key="5">
    <source>
        <dbReference type="SAM" id="MobiDB-lite"/>
    </source>
</evidence>